<dbReference type="Pfam" id="PF02631">
    <property type="entry name" value="RecX_HTH2"/>
    <property type="match status" value="1"/>
</dbReference>
<dbReference type="InterPro" id="IPR036388">
    <property type="entry name" value="WH-like_DNA-bd_sf"/>
</dbReference>
<name>A0A369XUS2_9PROT</name>
<evidence type="ECO:0000256" key="2">
    <source>
        <dbReference type="ARBA" id="ARBA00009695"/>
    </source>
</evidence>
<evidence type="ECO:0000313" key="8">
    <source>
        <dbReference type="EMBL" id="RDE51927.1"/>
    </source>
</evidence>
<evidence type="ECO:0000256" key="3">
    <source>
        <dbReference type="ARBA" id="ARBA00018111"/>
    </source>
</evidence>
<dbReference type="PANTHER" id="PTHR33602">
    <property type="entry name" value="REGULATORY PROTEIN RECX FAMILY PROTEIN"/>
    <property type="match status" value="1"/>
</dbReference>
<dbReference type="InterPro" id="IPR053925">
    <property type="entry name" value="RecX_HTH_3rd"/>
</dbReference>
<dbReference type="InterPro" id="IPR003783">
    <property type="entry name" value="Regulatory_RecX"/>
</dbReference>
<dbReference type="Proteomes" id="UP000253831">
    <property type="component" value="Unassembled WGS sequence"/>
</dbReference>
<sequence>MGEALRERALRMLRRRDYARLELAGKLAPHAESAEQVQALLDDLNASGLLSDERYALARVSARAGRVGDAQLAHELRSKGVVDELLSAALATGEDELSRAWRVWQRKFARQPALAADDAVARSRQMRFLAGRGFSAETIRRVLRGDLEDD</sequence>
<dbReference type="EMBL" id="QPGA01000003">
    <property type="protein sequence ID" value="RDE51927.1"/>
    <property type="molecule type" value="Genomic_DNA"/>
</dbReference>
<feature type="domain" description="RecX third three-helical" evidence="7">
    <location>
        <begin position="94"/>
        <end position="143"/>
    </location>
</feature>
<proteinExistence type="inferred from homology"/>
<evidence type="ECO:0000256" key="5">
    <source>
        <dbReference type="HAMAP-Rule" id="MF_01114"/>
    </source>
</evidence>
<dbReference type="InterPro" id="IPR053924">
    <property type="entry name" value="RecX_HTH_2nd"/>
</dbReference>
<keyword evidence="4 5" id="KW-0963">Cytoplasm</keyword>
<dbReference type="GO" id="GO:0006282">
    <property type="term" value="P:regulation of DNA repair"/>
    <property type="evidence" value="ECO:0007669"/>
    <property type="project" value="UniProtKB-UniRule"/>
</dbReference>
<evidence type="ECO:0000259" key="6">
    <source>
        <dbReference type="Pfam" id="PF02631"/>
    </source>
</evidence>
<evidence type="ECO:0000256" key="4">
    <source>
        <dbReference type="ARBA" id="ARBA00022490"/>
    </source>
</evidence>
<dbReference type="GO" id="GO:0005737">
    <property type="term" value="C:cytoplasm"/>
    <property type="evidence" value="ECO:0007669"/>
    <property type="project" value="UniProtKB-SubCell"/>
</dbReference>
<comment type="caution">
    <text evidence="8">The sequence shown here is derived from an EMBL/GenBank/DDBJ whole genome shotgun (WGS) entry which is preliminary data.</text>
</comment>
<comment type="function">
    <text evidence="5">Modulates RecA activity.</text>
</comment>
<gene>
    <name evidence="5" type="primary">recX</name>
    <name evidence="8" type="ORF">DVS81_03145</name>
</gene>
<dbReference type="Gene3D" id="1.10.10.10">
    <property type="entry name" value="Winged helix-like DNA-binding domain superfamily/Winged helix DNA-binding domain"/>
    <property type="match status" value="3"/>
</dbReference>
<evidence type="ECO:0000256" key="1">
    <source>
        <dbReference type="ARBA" id="ARBA00004496"/>
    </source>
</evidence>
<evidence type="ECO:0000259" key="7">
    <source>
        <dbReference type="Pfam" id="PF21981"/>
    </source>
</evidence>
<evidence type="ECO:0000313" key="9">
    <source>
        <dbReference type="Proteomes" id="UP000253831"/>
    </source>
</evidence>
<accession>A0A369XUS2</accession>
<comment type="similarity">
    <text evidence="2 5">Belongs to the RecX family.</text>
</comment>
<dbReference type="HAMAP" id="MF_01114">
    <property type="entry name" value="RecX"/>
    <property type="match status" value="1"/>
</dbReference>
<dbReference type="AlphaFoldDB" id="A0A369XUS2"/>
<organism evidence="8 9">
    <name type="scientific">Candidatus Accumulibacter meliphilus</name>
    <dbReference type="NCBI Taxonomy" id="2211374"/>
    <lineage>
        <taxon>Bacteria</taxon>
        <taxon>Pseudomonadati</taxon>
        <taxon>Pseudomonadota</taxon>
        <taxon>Betaproteobacteria</taxon>
        <taxon>Candidatus Accumulibacter</taxon>
    </lineage>
</organism>
<comment type="subcellular location">
    <subcellularLocation>
        <location evidence="1 5">Cytoplasm</location>
    </subcellularLocation>
</comment>
<protein>
    <recommendedName>
        <fullName evidence="3 5">Regulatory protein RecX</fullName>
    </recommendedName>
</protein>
<dbReference type="PANTHER" id="PTHR33602:SF1">
    <property type="entry name" value="REGULATORY PROTEIN RECX FAMILY PROTEIN"/>
    <property type="match status" value="1"/>
</dbReference>
<reference evidence="8 9" key="1">
    <citation type="submission" date="2018-05" db="EMBL/GenBank/DDBJ databases">
        <title>Integrated omic analyses show evidence that a Ca. Accumulibacter phosphatis strain performs denitrification under micro-aerobic conditions.</title>
        <authorList>
            <person name="Camejo P.Y."/>
            <person name="Katherine M.D."/>
            <person name="Daniel N.R."/>
        </authorList>
    </citation>
    <scope>NUCLEOTIDE SEQUENCE [LARGE SCALE GENOMIC DNA]</scope>
    <source>
        <strain evidence="8">UW-LDO-IC</strain>
    </source>
</reference>
<feature type="domain" description="RecX second three-helical" evidence="6">
    <location>
        <begin position="51"/>
        <end position="90"/>
    </location>
</feature>
<dbReference type="Pfam" id="PF21981">
    <property type="entry name" value="RecX_HTH3"/>
    <property type="match status" value="1"/>
</dbReference>